<dbReference type="Proteomes" id="UP000823775">
    <property type="component" value="Unassembled WGS sequence"/>
</dbReference>
<name>A0ABS8TGI9_DATST</name>
<sequence length="105" mass="12342">MIDQRQFNLPLWEVLKEERRAEALQRDEQTQKLRQDRRDDIDLDEDVPKCLLKAPRGTTIGFKVGTIRAMKDQDIRTEITKVGEPRDHLRLSLDTLKLKPFSVKS</sequence>
<comment type="caution">
    <text evidence="1">The sequence shown here is derived from an EMBL/GenBank/DDBJ whole genome shotgun (WGS) entry which is preliminary data.</text>
</comment>
<accession>A0ABS8TGI9</accession>
<gene>
    <name evidence="1" type="ORF">HAX54_009338</name>
</gene>
<organism evidence="1 2">
    <name type="scientific">Datura stramonium</name>
    <name type="common">Jimsonweed</name>
    <name type="synonym">Common thornapple</name>
    <dbReference type="NCBI Taxonomy" id="4076"/>
    <lineage>
        <taxon>Eukaryota</taxon>
        <taxon>Viridiplantae</taxon>
        <taxon>Streptophyta</taxon>
        <taxon>Embryophyta</taxon>
        <taxon>Tracheophyta</taxon>
        <taxon>Spermatophyta</taxon>
        <taxon>Magnoliopsida</taxon>
        <taxon>eudicotyledons</taxon>
        <taxon>Gunneridae</taxon>
        <taxon>Pentapetalae</taxon>
        <taxon>asterids</taxon>
        <taxon>lamiids</taxon>
        <taxon>Solanales</taxon>
        <taxon>Solanaceae</taxon>
        <taxon>Solanoideae</taxon>
        <taxon>Datureae</taxon>
        <taxon>Datura</taxon>
    </lineage>
</organism>
<evidence type="ECO:0000313" key="2">
    <source>
        <dbReference type="Proteomes" id="UP000823775"/>
    </source>
</evidence>
<dbReference type="EMBL" id="JACEIK010001506">
    <property type="protein sequence ID" value="MCD7469921.1"/>
    <property type="molecule type" value="Genomic_DNA"/>
</dbReference>
<keyword evidence="2" id="KW-1185">Reference proteome</keyword>
<reference evidence="1 2" key="1">
    <citation type="journal article" date="2021" name="BMC Genomics">
        <title>Datura genome reveals duplications of psychoactive alkaloid biosynthetic genes and high mutation rate following tissue culture.</title>
        <authorList>
            <person name="Rajewski A."/>
            <person name="Carter-House D."/>
            <person name="Stajich J."/>
            <person name="Litt A."/>
        </authorList>
    </citation>
    <scope>NUCLEOTIDE SEQUENCE [LARGE SCALE GENOMIC DNA]</scope>
    <source>
        <strain evidence="1">AR-01</strain>
    </source>
</reference>
<proteinExistence type="predicted"/>
<protein>
    <submittedName>
        <fullName evidence="1">Uncharacterized protein</fullName>
    </submittedName>
</protein>
<evidence type="ECO:0000313" key="1">
    <source>
        <dbReference type="EMBL" id="MCD7469921.1"/>
    </source>
</evidence>